<dbReference type="SMART" id="SM01007">
    <property type="entry name" value="Aldolase_II"/>
    <property type="match status" value="1"/>
</dbReference>
<dbReference type="InterPro" id="IPR050197">
    <property type="entry name" value="Aldolase_class_II_sugar_metab"/>
</dbReference>
<evidence type="ECO:0000256" key="6">
    <source>
        <dbReference type="ARBA" id="ARBA00022833"/>
    </source>
</evidence>
<dbReference type="GO" id="GO:0008742">
    <property type="term" value="F:L-ribulose-phosphate 4-epimerase activity"/>
    <property type="evidence" value="ECO:0007669"/>
    <property type="project" value="UniProtKB-EC"/>
</dbReference>
<evidence type="ECO:0000313" key="9">
    <source>
        <dbReference type="EMBL" id="NYD67169.1"/>
    </source>
</evidence>
<reference evidence="9 12" key="2">
    <citation type="submission" date="2020-07" db="EMBL/GenBank/DDBJ databases">
        <title>Sequencing the genomes of 1000 actinobacteria strains.</title>
        <authorList>
            <person name="Klenk H.-P."/>
        </authorList>
    </citation>
    <scope>NUCLEOTIDE SEQUENCE [LARGE SCALE GENOMIC DNA]</scope>
    <source>
        <strain evidence="9 12">DSM 23870</strain>
    </source>
</reference>
<dbReference type="AlphaFoldDB" id="A0A4Q2MA93"/>
<dbReference type="GO" id="GO:0016832">
    <property type="term" value="F:aldehyde-lyase activity"/>
    <property type="evidence" value="ECO:0007669"/>
    <property type="project" value="TreeGrafter"/>
</dbReference>
<dbReference type="OrthoDB" id="9786287at2"/>
<keyword evidence="11" id="KW-1185">Reference proteome</keyword>
<sequence length="267" mass="27324">MSTFSARVEVAIARIRADVAHVHAELPRHGLVSWTDGSVSARVPGADLFVIKPSGVAYAELAPENMVLCTLDAGIVDGTPGGDGSLPIDVAMHAAIYRHVPEAGALAHTHSPYATAWATRAEAIPCATTAMAREFGGPVPVVTASPVDAESLGRAVAATLAEQRSRVVLVPNTGPFAIGTDARDAVRLVVLTEDVARTVQLARQDGALSTLDQSVIDALFGGAHGAARGGEPRLLAHAAGSGSGQVGRARTPRKPQPNTAPQGPTGP</sequence>
<dbReference type="GO" id="GO:0046872">
    <property type="term" value="F:metal ion binding"/>
    <property type="evidence" value="ECO:0007669"/>
    <property type="project" value="UniProtKB-KW"/>
</dbReference>
<protein>
    <recommendedName>
        <fullName evidence="4">L-ribulose-5-phosphate 4-epimerase</fullName>
        <ecNumber evidence="4">5.1.3.4</ecNumber>
    </recommendedName>
</protein>
<comment type="similarity">
    <text evidence="3">Belongs to the aldolase class II family. AraD/FucA subfamily.</text>
</comment>
<dbReference type="PANTHER" id="PTHR22789:SF8">
    <property type="entry name" value="L-RIBULOSE-5-PHOSPHATE 4-EPIMERASE SGBE"/>
    <property type="match status" value="1"/>
</dbReference>
<evidence type="ECO:0000256" key="2">
    <source>
        <dbReference type="ARBA" id="ARBA00001947"/>
    </source>
</evidence>
<dbReference type="EMBL" id="JACCBI010000001">
    <property type="protein sequence ID" value="NYD67169.1"/>
    <property type="molecule type" value="Genomic_DNA"/>
</dbReference>
<evidence type="ECO:0000313" key="10">
    <source>
        <dbReference type="EMBL" id="RXZ86991.1"/>
    </source>
</evidence>
<reference evidence="10 11" key="1">
    <citation type="submission" date="2019-01" db="EMBL/GenBank/DDBJ databases">
        <title>Agromyces.</title>
        <authorList>
            <person name="Li J."/>
        </authorList>
    </citation>
    <scope>NUCLEOTIDE SEQUENCE [LARGE SCALE GENOMIC DNA]</scope>
    <source>
        <strain evidence="10 11">DSM 23870</strain>
    </source>
</reference>
<dbReference type="GO" id="GO:0019323">
    <property type="term" value="P:pentose catabolic process"/>
    <property type="evidence" value="ECO:0007669"/>
    <property type="project" value="TreeGrafter"/>
</dbReference>
<dbReference type="GO" id="GO:0005829">
    <property type="term" value="C:cytosol"/>
    <property type="evidence" value="ECO:0007669"/>
    <property type="project" value="TreeGrafter"/>
</dbReference>
<dbReference type="PANTHER" id="PTHR22789">
    <property type="entry name" value="FUCULOSE PHOSPHATE ALDOLASE"/>
    <property type="match status" value="1"/>
</dbReference>
<name>A0A4Q2MA93_9MICO</name>
<dbReference type="RefSeq" id="WP_129173866.1">
    <property type="nucleotide sequence ID" value="NZ_JACCBI010000001.1"/>
</dbReference>
<dbReference type="EC" id="5.1.3.4" evidence="4"/>
<accession>A0A4Q2MA93</accession>
<dbReference type="InterPro" id="IPR001303">
    <property type="entry name" value="Aldolase_II/adducin_N"/>
</dbReference>
<dbReference type="Proteomes" id="UP000292686">
    <property type="component" value="Unassembled WGS sequence"/>
</dbReference>
<dbReference type="Proteomes" id="UP000581087">
    <property type="component" value="Unassembled WGS sequence"/>
</dbReference>
<evidence type="ECO:0000256" key="1">
    <source>
        <dbReference type="ARBA" id="ARBA00001726"/>
    </source>
</evidence>
<evidence type="ECO:0000256" key="5">
    <source>
        <dbReference type="ARBA" id="ARBA00022723"/>
    </source>
</evidence>
<evidence type="ECO:0000256" key="3">
    <source>
        <dbReference type="ARBA" id="ARBA00010037"/>
    </source>
</evidence>
<comment type="caution">
    <text evidence="10">The sequence shown here is derived from an EMBL/GenBank/DDBJ whole genome shotgun (WGS) entry which is preliminary data.</text>
</comment>
<keyword evidence="9" id="KW-0413">Isomerase</keyword>
<feature type="region of interest" description="Disordered" evidence="7">
    <location>
        <begin position="234"/>
        <end position="267"/>
    </location>
</feature>
<feature type="compositionally biased region" description="Polar residues" evidence="7">
    <location>
        <begin position="256"/>
        <end position="267"/>
    </location>
</feature>
<evidence type="ECO:0000313" key="11">
    <source>
        <dbReference type="Proteomes" id="UP000292686"/>
    </source>
</evidence>
<gene>
    <name evidence="9" type="ORF">BJ972_001688</name>
    <name evidence="10" type="ORF">ESP50_08000</name>
</gene>
<evidence type="ECO:0000256" key="7">
    <source>
        <dbReference type="SAM" id="MobiDB-lite"/>
    </source>
</evidence>
<evidence type="ECO:0000256" key="4">
    <source>
        <dbReference type="ARBA" id="ARBA00013186"/>
    </source>
</evidence>
<organism evidence="10 11">
    <name type="scientific">Agromyces atrinae</name>
    <dbReference type="NCBI Taxonomy" id="592376"/>
    <lineage>
        <taxon>Bacteria</taxon>
        <taxon>Bacillati</taxon>
        <taxon>Actinomycetota</taxon>
        <taxon>Actinomycetes</taxon>
        <taxon>Micrococcales</taxon>
        <taxon>Microbacteriaceae</taxon>
        <taxon>Agromyces</taxon>
    </lineage>
</organism>
<proteinExistence type="inferred from homology"/>
<dbReference type="Gene3D" id="3.40.225.10">
    <property type="entry name" value="Class II aldolase/adducin N-terminal domain"/>
    <property type="match status" value="1"/>
</dbReference>
<evidence type="ECO:0000259" key="8">
    <source>
        <dbReference type="SMART" id="SM01007"/>
    </source>
</evidence>
<comment type="cofactor">
    <cofactor evidence="2">
        <name>Zn(2+)</name>
        <dbReference type="ChEBI" id="CHEBI:29105"/>
    </cofactor>
</comment>
<keyword evidence="6" id="KW-0862">Zinc</keyword>
<dbReference type="EMBL" id="SDPM01000003">
    <property type="protein sequence ID" value="RXZ86991.1"/>
    <property type="molecule type" value="Genomic_DNA"/>
</dbReference>
<feature type="domain" description="Class II aldolase/adducin N-terminal" evidence="8">
    <location>
        <begin position="17"/>
        <end position="200"/>
    </location>
</feature>
<evidence type="ECO:0000313" key="12">
    <source>
        <dbReference type="Proteomes" id="UP000581087"/>
    </source>
</evidence>
<keyword evidence="5" id="KW-0479">Metal-binding</keyword>
<dbReference type="InterPro" id="IPR036409">
    <property type="entry name" value="Aldolase_II/adducin_N_sf"/>
</dbReference>
<dbReference type="Pfam" id="PF00596">
    <property type="entry name" value="Aldolase_II"/>
    <property type="match status" value="1"/>
</dbReference>
<dbReference type="SUPFAM" id="SSF53639">
    <property type="entry name" value="AraD/HMP-PK domain-like"/>
    <property type="match status" value="1"/>
</dbReference>
<comment type="catalytic activity">
    <reaction evidence="1">
        <text>L-ribulose 5-phosphate = D-xylulose 5-phosphate</text>
        <dbReference type="Rhea" id="RHEA:22368"/>
        <dbReference type="ChEBI" id="CHEBI:57737"/>
        <dbReference type="ChEBI" id="CHEBI:58226"/>
        <dbReference type="EC" id="5.1.3.4"/>
    </reaction>
</comment>